<evidence type="ECO:0000313" key="2">
    <source>
        <dbReference type="EMBL" id="CAF3900067.1"/>
    </source>
</evidence>
<dbReference type="AlphaFoldDB" id="A0A8S2EDX6"/>
<organism evidence="1 3">
    <name type="scientific">Didymodactylos carnosus</name>
    <dbReference type="NCBI Taxonomy" id="1234261"/>
    <lineage>
        <taxon>Eukaryota</taxon>
        <taxon>Metazoa</taxon>
        <taxon>Spiralia</taxon>
        <taxon>Gnathifera</taxon>
        <taxon>Rotifera</taxon>
        <taxon>Eurotatoria</taxon>
        <taxon>Bdelloidea</taxon>
        <taxon>Philodinida</taxon>
        <taxon>Philodinidae</taxon>
        <taxon>Didymodactylos</taxon>
    </lineage>
</organism>
<name>A0A8S2EDX6_9BILA</name>
<proteinExistence type="predicted"/>
<evidence type="ECO:0000313" key="3">
    <source>
        <dbReference type="Proteomes" id="UP000677228"/>
    </source>
</evidence>
<evidence type="ECO:0000313" key="1">
    <source>
        <dbReference type="EMBL" id="CAF1123926.1"/>
    </source>
</evidence>
<dbReference type="Proteomes" id="UP000677228">
    <property type="component" value="Unassembled WGS sequence"/>
</dbReference>
<reference evidence="1" key="1">
    <citation type="submission" date="2021-02" db="EMBL/GenBank/DDBJ databases">
        <authorList>
            <person name="Nowell W R."/>
        </authorList>
    </citation>
    <scope>NUCLEOTIDE SEQUENCE</scope>
</reference>
<accession>A0A8S2EDX6</accession>
<evidence type="ECO:0008006" key="4">
    <source>
        <dbReference type="Google" id="ProtNLM"/>
    </source>
</evidence>
<protein>
    <recommendedName>
        <fullName evidence="4">B box-type domain-containing protein</fullName>
    </recommendedName>
</protein>
<gene>
    <name evidence="1" type="ORF">OVA965_LOCUS20314</name>
    <name evidence="2" type="ORF">TMI583_LOCUS20653</name>
</gene>
<comment type="caution">
    <text evidence="1">The sequence shown here is derived from an EMBL/GenBank/DDBJ whole genome shotgun (WGS) entry which is preliminary data.</text>
</comment>
<dbReference type="EMBL" id="CAJOBA010018569">
    <property type="protein sequence ID" value="CAF3900067.1"/>
    <property type="molecule type" value="Genomic_DNA"/>
</dbReference>
<dbReference type="EMBL" id="CAJNOK010010757">
    <property type="protein sequence ID" value="CAF1123926.1"/>
    <property type="molecule type" value="Genomic_DNA"/>
</dbReference>
<sequence>MASVAEKKICAACHKGGDVFMCRGCRQSYCAKHVVEHREQLSKDMDNINSKYDRLQQDLSPENVAQPLLSSIDAWERESIEKIHASADAARVDLQQWIVRTKNELKVPFQKMTDELQSSQKLQNYTETDLKRWIQQLEEFRKKLEKLPMIDFIDDDDVELIHLIKITENREQNESRSTARTFALSEQSIQTFEEPSILRREKFSEVFGAATVSEDGLVATYLGPWIGDSSICGINLYSSGTHHIHFRIVEKFYRPPFFGIISASQTMVERLLESPSTNGWSSFDFPVINGKDERVGRDKIIQSHDEVTLTLDCDRQQLFFKHHRTKRLLHLPIDLRECPFPWKMLVVLRRRGDCLRLRGGTLSLSTIDIMAKFNAKRKT</sequence>
<dbReference type="Proteomes" id="UP000682733">
    <property type="component" value="Unassembled WGS sequence"/>
</dbReference>